<dbReference type="EMBL" id="JADIKC010000003">
    <property type="protein sequence ID" value="MBM7121464.1"/>
    <property type="molecule type" value="Genomic_DNA"/>
</dbReference>
<feature type="domain" description="BON" evidence="2">
    <location>
        <begin position="40"/>
        <end position="110"/>
    </location>
</feature>
<evidence type="ECO:0000313" key="3">
    <source>
        <dbReference type="EMBL" id="MBM7121464.1"/>
    </source>
</evidence>
<feature type="chain" id="PRO_5046505166" evidence="1">
    <location>
        <begin position="20"/>
        <end position="112"/>
    </location>
</feature>
<reference evidence="3 4" key="1">
    <citation type="submission" date="2020-10" db="EMBL/GenBank/DDBJ databases">
        <title>Phylogeny of dyella-like bacteria.</title>
        <authorList>
            <person name="Fu J."/>
        </authorList>
    </citation>
    <scope>NUCLEOTIDE SEQUENCE [LARGE SCALE GENOMIC DNA]</scope>
    <source>
        <strain evidence="3 4">THG-B117</strain>
    </source>
</reference>
<dbReference type="Gene3D" id="3.30.1340.30">
    <property type="match status" value="1"/>
</dbReference>
<proteinExistence type="predicted"/>
<accession>A0ABS2JR10</accession>
<name>A0ABS2JR10_9GAMM</name>
<evidence type="ECO:0000259" key="2">
    <source>
        <dbReference type="PROSITE" id="PS50914"/>
    </source>
</evidence>
<dbReference type="Pfam" id="PF04972">
    <property type="entry name" value="BON"/>
    <property type="match status" value="1"/>
</dbReference>
<dbReference type="InterPro" id="IPR007055">
    <property type="entry name" value="BON_dom"/>
</dbReference>
<keyword evidence="4" id="KW-1185">Reference proteome</keyword>
<organism evidence="3 4">
    <name type="scientific">Dyella kyungheensis</name>
    <dbReference type="NCBI Taxonomy" id="1242174"/>
    <lineage>
        <taxon>Bacteria</taxon>
        <taxon>Pseudomonadati</taxon>
        <taxon>Pseudomonadota</taxon>
        <taxon>Gammaproteobacteria</taxon>
        <taxon>Lysobacterales</taxon>
        <taxon>Rhodanobacteraceae</taxon>
        <taxon>Dyella</taxon>
    </lineage>
</organism>
<feature type="signal peptide" evidence="1">
    <location>
        <begin position="1"/>
        <end position="19"/>
    </location>
</feature>
<keyword evidence="1" id="KW-0732">Signal</keyword>
<dbReference type="Proteomes" id="UP001430065">
    <property type="component" value="Unassembled WGS sequence"/>
</dbReference>
<dbReference type="PROSITE" id="PS50914">
    <property type="entry name" value="BON"/>
    <property type="match status" value="1"/>
</dbReference>
<comment type="caution">
    <text evidence="3">The sequence shown here is derived from an EMBL/GenBank/DDBJ whole genome shotgun (WGS) entry which is preliminary data.</text>
</comment>
<evidence type="ECO:0000256" key="1">
    <source>
        <dbReference type="SAM" id="SignalP"/>
    </source>
</evidence>
<evidence type="ECO:0000313" key="4">
    <source>
        <dbReference type="Proteomes" id="UP001430065"/>
    </source>
</evidence>
<sequence length="112" mass="11731">MKIGMVGWLMLVLAGPAVAWQNPPPAPPPHQAASQIHSSADAQLQASVRKAIANDASLSDAGHQVAVIVSDGAVVLRGPVKDDTEKTRIDTLVRQVGGVKEVTNELDVRPPT</sequence>
<dbReference type="RefSeq" id="WP_204635853.1">
    <property type="nucleotide sequence ID" value="NZ_CP183983.1"/>
</dbReference>
<gene>
    <name evidence="3" type="ORF">ISP20_09895</name>
</gene>
<protein>
    <submittedName>
        <fullName evidence="3">BON domain-containing protein</fullName>
    </submittedName>
</protein>